<reference evidence="2 3" key="1">
    <citation type="submission" date="2015-01" db="EMBL/GenBank/DDBJ databases">
        <title>Evolution of Trichinella species and genotypes.</title>
        <authorList>
            <person name="Korhonen P.K."/>
            <person name="Edoardo P."/>
            <person name="Giuseppe L.R."/>
            <person name="Gasser R.B."/>
        </authorList>
    </citation>
    <scope>NUCLEOTIDE SEQUENCE [LARGE SCALE GENOMIC DNA]</scope>
    <source>
        <strain evidence="2">ISS1980</strain>
    </source>
</reference>
<dbReference type="EMBL" id="JYDO01000397">
    <property type="protein sequence ID" value="KRZ65337.1"/>
    <property type="molecule type" value="Genomic_DNA"/>
</dbReference>
<gene>
    <name evidence="1" type="ORF">T10_1859</name>
    <name evidence="2" type="ORF">T10_5988</name>
</gene>
<comment type="caution">
    <text evidence="2">The sequence shown here is derived from an EMBL/GenBank/DDBJ whole genome shotgun (WGS) entry which is preliminary data.</text>
</comment>
<dbReference type="AlphaFoldDB" id="A0A0V1M0S7"/>
<proteinExistence type="predicted"/>
<dbReference type="EMBL" id="JYDO01000405">
    <property type="protein sequence ID" value="KRZ65317.1"/>
    <property type="molecule type" value="Genomic_DNA"/>
</dbReference>
<accession>A0A0V1M0S7</accession>
<evidence type="ECO:0000313" key="2">
    <source>
        <dbReference type="EMBL" id="KRZ65337.1"/>
    </source>
</evidence>
<evidence type="ECO:0000313" key="1">
    <source>
        <dbReference type="EMBL" id="KRZ65317.1"/>
    </source>
</evidence>
<evidence type="ECO:0000313" key="3">
    <source>
        <dbReference type="Proteomes" id="UP000054843"/>
    </source>
</evidence>
<name>A0A0V1M0S7_9BILA</name>
<dbReference type="Proteomes" id="UP000054843">
    <property type="component" value="Unassembled WGS sequence"/>
</dbReference>
<protein>
    <submittedName>
        <fullName evidence="2">Uncharacterized protein</fullName>
    </submittedName>
</protein>
<sequence>MVSHSEHLFYNNIQNELAAFFGNYATVIDYAVILQRLVFVNDTVINHHSCHKYPFAEGYCNRYATRFFQFWMDEKCKVVPPADPVVVFFRFHIEEFMSLNPASYAVAPTKLQVSIPPVDQENIPAVDKVSIPAVDQPQATPQA</sequence>
<keyword evidence="3" id="KW-1185">Reference proteome</keyword>
<organism evidence="2 3">
    <name type="scientific">Trichinella papuae</name>
    <dbReference type="NCBI Taxonomy" id="268474"/>
    <lineage>
        <taxon>Eukaryota</taxon>
        <taxon>Metazoa</taxon>
        <taxon>Ecdysozoa</taxon>
        <taxon>Nematoda</taxon>
        <taxon>Enoplea</taxon>
        <taxon>Dorylaimia</taxon>
        <taxon>Trichinellida</taxon>
        <taxon>Trichinellidae</taxon>
        <taxon>Trichinella</taxon>
    </lineage>
</organism>